<dbReference type="CDD" id="cd19086">
    <property type="entry name" value="AKR_AKR11C1"/>
    <property type="match status" value="1"/>
</dbReference>
<dbReference type="Gene3D" id="3.20.20.100">
    <property type="entry name" value="NADP-dependent oxidoreductase domain"/>
    <property type="match status" value="1"/>
</dbReference>
<dbReference type="RefSeq" id="WP_336824997.1">
    <property type="nucleotide sequence ID" value="NZ_JBHTLT010000123.1"/>
</dbReference>
<keyword evidence="3" id="KW-1185">Reference proteome</keyword>
<dbReference type="InterPro" id="IPR023210">
    <property type="entry name" value="NADP_OxRdtase_dom"/>
</dbReference>
<comment type="caution">
    <text evidence="2">The sequence shown here is derived from an EMBL/GenBank/DDBJ whole genome shotgun (WGS) entry which is preliminary data.</text>
</comment>
<evidence type="ECO:0000313" key="3">
    <source>
        <dbReference type="Proteomes" id="UP001597231"/>
    </source>
</evidence>
<feature type="domain" description="NADP-dependent oxidoreductase" evidence="1">
    <location>
        <begin position="16"/>
        <end position="289"/>
    </location>
</feature>
<organism evidence="2 3">
    <name type="scientific">Sporosarcina contaminans</name>
    <dbReference type="NCBI Taxonomy" id="633403"/>
    <lineage>
        <taxon>Bacteria</taxon>
        <taxon>Bacillati</taxon>
        <taxon>Bacillota</taxon>
        <taxon>Bacilli</taxon>
        <taxon>Bacillales</taxon>
        <taxon>Caryophanaceae</taxon>
        <taxon>Sporosarcina</taxon>
    </lineage>
</organism>
<protein>
    <submittedName>
        <fullName evidence="2">Aldo/keto reductase</fullName>
    </submittedName>
</protein>
<dbReference type="PRINTS" id="PR00069">
    <property type="entry name" value="ALDKETRDTASE"/>
</dbReference>
<dbReference type="InterPro" id="IPR053135">
    <property type="entry name" value="AKR2_Oxidoreductase"/>
</dbReference>
<dbReference type="EMBL" id="JBHTLT010000123">
    <property type="protein sequence ID" value="MFD1206427.1"/>
    <property type="molecule type" value="Genomic_DNA"/>
</dbReference>
<dbReference type="InterPro" id="IPR036812">
    <property type="entry name" value="NAD(P)_OxRdtase_dom_sf"/>
</dbReference>
<proteinExistence type="predicted"/>
<dbReference type="InterPro" id="IPR020471">
    <property type="entry name" value="AKR"/>
</dbReference>
<name>A0ABW3U4A2_9BACL</name>
<gene>
    <name evidence="2" type="ORF">ACFQ38_15125</name>
</gene>
<dbReference type="PANTHER" id="PTHR43312">
    <property type="entry name" value="D-THREO-ALDOSE 1-DEHYDROGENASE"/>
    <property type="match status" value="1"/>
</dbReference>
<accession>A0ABW3U4A2</accession>
<dbReference type="SUPFAM" id="SSF51430">
    <property type="entry name" value="NAD(P)-linked oxidoreductase"/>
    <property type="match status" value="1"/>
</dbReference>
<evidence type="ECO:0000259" key="1">
    <source>
        <dbReference type="Pfam" id="PF00248"/>
    </source>
</evidence>
<dbReference type="Pfam" id="PF00248">
    <property type="entry name" value="Aldo_ket_red"/>
    <property type="match status" value="1"/>
</dbReference>
<dbReference type="Proteomes" id="UP001597231">
    <property type="component" value="Unassembled WGS sequence"/>
</dbReference>
<reference evidence="3" key="1">
    <citation type="journal article" date="2019" name="Int. J. Syst. Evol. Microbiol.">
        <title>The Global Catalogue of Microorganisms (GCM) 10K type strain sequencing project: providing services to taxonomists for standard genome sequencing and annotation.</title>
        <authorList>
            <consortium name="The Broad Institute Genomics Platform"/>
            <consortium name="The Broad Institute Genome Sequencing Center for Infectious Disease"/>
            <person name="Wu L."/>
            <person name="Ma J."/>
        </authorList>
    </citation>
    <scope>NUCLEOTIDE SEQUENCE [LARGE SCALE GENOMIC DNA]</scope>
    <source>
        <strain evidence="3">CCUG 53915</strain>
    </source>
</reference>
<sequence>MKKRELGKSGIFVSEISLGCMSLPNDKEKAKAIIDTALEAGINFFDTADLYDSGKNEMIVGSLLKEKRDDIILSTKVGNERIAGEDGWRWNPKKAYIMEAVKESLRRLKTDYIDLYQLHGGTMEDDASETIDAFETLKKEGIIRQYGISSIRPNVINRFLKKSNAVSVMMQYSLLDRRPEEWFSMIHDEGASIITRGTLAKGLLTNDGLVKADQLNGFAEYSTSEMKETVKMLLEETANLHATAIAFNLQNEAIASTVIGASTKEQLLDTILAYEADVSQSDLKALENKLHLHKYQEHRV</sequence>
<dbReference type="PANTHER" id="PTHR43312:SF1">
    <property type="entry name" value="NADP-DEPENDENT OXIDOREDUCTASE DOMAIN-CONTAINING PROTEIN"/>
    <property type="match status" value="1"/>
</dbReference>
<evidence type="ECO:0000313" key="2">
    <source>
        <dbReference type="EMBL" id="MFD1206427.1"/>
    </source>
</evidence>